<feature type="transmembrane region" description="Helical" evidence="2">
    <location>
        <begin position="211"/>
        <end position="230"/>
    </location>
</feature>
<evidence type="ECO:0000256" key="1">
    <source>
        <dbReference type="SAM" id="MobiDB-lite"/>
    </source>
</evidence>
<feature type="transmembrane region" description="Helical" evidence="2">
    <location>
        <begin position="25"/>
        <end position="43"/>
    </location>
</feature>
<dbReference type="AlphaFoldDB" id="A0A5C5TU49"/>
<comment type="caution">
    <text evidence="4">The sequence shown here is derived from an EMBL/GenBank/DDBJ whole genome shotgun (WGS) entry which is preliminary data.</text>
</comment>
<feature type="region of interest" description="Disordered" evidence="1">
    <location>
        <begin position="1"/>
        <end position="22"/>
    </location>
</feature>
<feature type="transmembrane region" description="Helical" evidence="2">
    <location>
        <begin position="63"/>
        <end position="84"/>
    </location>
</feature>
<feature type="domain" description="Acyltransferase 3" evidence="3">
    <location>
        <begin position="21"/>
        <end position="369"/>
    </location>
</feature>
<evidence type="ECO:0000313" key="5">
    <source>
        <dbReference type="Proteomes" id="UP000315949"/>
    </source>
</evidence>
<organism evidence="4 5">
    <name type="scientific">Luteimonas wenzhouensis</name>
    <dbReference type="NCBI Taxonomy" id="2599615"/>
    <lineage>
        <taxon>Bacteria</taxon>
        <taxon>Pseudomonadati</taxon>
        <taxon>Pseudomonadota</taxon>
        <taxon>Gammaproteobacteria</taxon>
        <taxon>Lysobacterales</taxon>
        <taxon>Lysobacteraceae</taxon>
        <taxon>Luteimonas</taxon>
    </lineage>
</organism>
<feature type="transmembrane region" description="Helical" evidence="2">
    <location>
        <begin position="307"/>
        <end position="326"/>
    </location>
</feature>
<dbReference type="InterPro" id="IPR002656">
    <property type="entry name" value="Acyl_transf_3_dom"/>
</dbReference>
<reference evidence="4 5" key="1">
    <citation type="submission" date="2019-07" db="EMBL/GenBank/DDBJ databases">
        <title>Luteimonas sp. YD-1 nov., isolated from acidic soil.</title>
        <authorList>
            <person name="Zhou J."/>
        </authorList>
    </citation>
    <scope>NUCLEOTIDE SEQUENCE [LARGE SCALE GENOMIC DNA]</scope>
    <source>
        <strain evidence="4 5">YD-1</strain>
    </source>
</reference>
<keyword evidence="2" id="KW-1133">Transmembrane helix</keyword>
<dbReference type="OrthoDB" id="8206682at2"/>
<evidence type="ECO:0000256" key="2">
    <source>
        <dbReference type="SAM" id="Phobius"/>
    </source>
</evidence>
<keyword evidence="4" id="KW-0808">Transferase</keyword>
<feature type="transmembrane region" description="Helical" evidence="2">
    <location>
        <begin position="144"/>
        <end position="163"/>
    </location>
</feature>
<keyword evidence="2" id="KW-0812">Transmembrane</keyword>
<feature type="transmembrane region" description="Helical" evidence="2">
    <location>
        <begin position="170"/>
        <end position="191"/>
    </location>
</feature>
<keyword evidence="5" id="KW-1185">Reference proteome</keyword>
<dbReference type="Proteomes" id="UP000315949">
    <property type="component" value="Unassembled WGS sequence"/>
</dbReference>
<proteinExistence type="predicted"/>
<keyword evidence="2" id="KW-0472">Membrane</keyword>
<gene>
    <name evidence="4" type="ORF">FQY79_13795</name>
</gene>
<feature type="transmembrane region" description="Helical" evidence="2">
    <location>
        <begin position="242"/>
        <end position="263"/>
    </location>
</feature>
<feature type="transmembrane region" description="Helical" evidence="2">
    <location>
        <begin position="355"/>
        <end position="376"/>
    </location>
</feature>
<evidence type="ECO:0000313" key="4">
    <source>
        <dbReference type="EMBL" id="TWT17166.1"/>
    </source>
</evidence>
<dbReference type="EMBL" id="VOHE01000009">
    <property type="protein sequence ID" value="TWT17166.1"/>
    <property type="molecule type" value="Genomic_DNA"/>
</dbReference>
<dbReference type="Pfam" id="PF01757">
    <property type="entry name" value="Acyl_transf_3"/>
    <property type="match status" value="1"/>
</dbReference>
<feature type="transmembrane region" description="Helical" evidence="2">
    <location>
        <begin position="114"/>
        <end position="138"/>
    </location>
</feature>
<name>A0A5C5TU49_9GAMM</name>
<protein>
    <submittedName>
        <fullName evidence="4">Acyltransferase family protein</fullName>
    </submittedName>
</protein>
<sequence length="448" mass="47445">MRAKMERFRQGGPMSTPQRDPYPDALRAGALLVVVLGHWIATLPRLRDGRLAQTEHLLAAWDGAAVLTWLVQVVPLFVFVSAAVSAEGVARRVGVAGPARWWAARALALARPTVTYLAVLVLLAVAALASGGRLLGLFDQSLTVHLWFLLMLLTVQALLPWSLRMDERWGLGAVAGLVVVAAALDVLRADVSSARDLAALGSRVAQRPPGIAWLNMLVVWLLPQQLGIAWKRGRFRGPPAGVALLALGAAWLALAMASGYPVAMVGVALAGNNMLPPTLALVGVMWLQAGAVLAFEPLARRMLAGRAPPRAIAVLGALGMPLYLWHKLAELPAAWLGERMGLPIDAGLPGEPGFWLGRVCWIALCLLMVAPVLAAVVRFELRRERDVPGTTRGRSIAIGGACLYAGLAVALVGGVWPGAVVALPAVMIASWQLRARGGRAGQESDDAN</sequence>
<accession>A0A5C5TU49</accession>
<evidence type="ECO:0000259" key="3">
    <source>
        <dbReference type="Pfam" id="PF01757"/>
    </source>
</evidence>
<keyword evidence="4" id="KW-0012">Acyltransferase</keyword>
<feature type="transmembrane region" description="Helical" evidence="2">
    <location>
        <begin position="396"/>
        <end position="416"/>
    </location>
</feature>
<dbReference type="GO" id="GO:0016747">
    <property type="term" value="F:acyltransferase activity, transferring groups other than amino-acyl groups"/>
    <property type="evidence" value="ECO:0007669"/>
    <property type="project" value="InterPro"/>
</dbReference>
<feature type="transmembrane region" description="Helical" evidence="2">
    <location>
        <begin position="275"/>
        <end position="295"/>
    </location>
</feature>